<protein>
    <submittedName>
        <fullName evidence="1">Uncharacterized protein</fullName>
    </submittedName>
</protein>
<evidence type="ECO:0000313" key="2">
    <source>
        <dbReference type="Proteomes" id="UP000609323"/>
    </source>
</evidence>
<name>A0ABQ1GKK3_9BACL</name>
<accession>A0ABQ1GKK3</accession>
<organism evidence="1 2">
    <name type="scientific">Paenibacillus physcomitrellae</name>
    <dbReference type="NCBI Taxonomy" id="1619311"/>
    <lineage>
        <taxon>Bacteria</taxon>
        <taxon>Bacillati</taxon>
        <taxon>Bacillota</taxon>
        <taxon>Bacilli</taxon>
        <taxon>Bacillales</taxon>
        <taxon>Paenibacillaceae</taxon>
        <taxon>Paenibacillus</taxon>
    </lineage>
</organism>
<gene>
    <name evidence="1" type="ORF">GCM10010917_33170</name>
</gene>
<reference evidence="2" key="1">
    <citation type="journal article" date="2019" name="Int. J. Syst. Evol. Microbiol.">
        <title>The Global Catalogue of Microorganisms (GCM) 10K type strain sequencing project: providing services to taxonomists for standard genome sequencing and annotation.</title>
        <authorList>
            <consortium name="The Broad Institute Genomics Platform"/>
            <consortium name="The Broad Institute Genome Sequencing Center for Infectious Disease"/>
            <person name="Wu L."/>
            <person name="Ma J."/>
        </authorList>
    </citation>
    <scope>NUCLEOTIDE SEQUENCE [LARGE SCALE GENOMIC DNA]</scope>
    <source>
        <strain evidence="2">CGMCC 1.15044</strain>
    </source>
</reference>
<comment type="caution">
    <text evidence="1">The sequence shown here is derived from an EMBL/GenBank/DDBJ whole genome shotgun (WGS) entry which is preliminary data.</text>
</comment>
<keyword evidence="2" id="KW-1185">Reference proteome</keyword>
<sequence length="122" mass="13432">MAATLVTLAAVTLSLYGIVHTDSHVINTSMCSNTILDTEDQPNGSYELVYFKRDCGPDEGANYQVSILRNGAKLGNEPGNLFISDNKFGANWLDSSTVTLTGHPDDKYKRKKSYKGIHIMYP</sequence>
<dbReference type="EMBL" id="BMHF01000013">
    <property type="protein sequence ID" value="GGA45246.1"/>
    <property type="molecule type" value="Genomic_DNA"/>
</dbReference>
<dbReference type="Proteomes" id="UP000609323">
    <property type="component" value="Unassembled WGS sequence"/>
</dbReference>
<proteinExistence type="predicted"/>
<evidence type="ECO:0000313" key="1">
    <source>
        <dbReference type="EMBL" id="GGA45246.1"/>
    </source>
</evidence>